<dbReference type="KEGG" id="spai:FPZ24_04140"/>
<evidence type="ECO:0000313" key="2">
    <source>
        <dbReference type="Proteomes" id="UP000315673"/>
    </source>
</evidence>
<dbReference type="EMBL" id="CP042306">
    <property type="protein sequence ID" value="QDZ06767.1"/>
    <property type="molecule type" value="Genomic_DNA"/>
</dbReference>
<evidence type="ECO:0000313" key="1">
    <source>
        <dbReference type="EMBL" id="QDZ06767.1"/>
    </source>
</evidence>
<accession>A0A5B8LF13</accession>
<dbReference type="Proteomes" id="UP000315673">
    <property type="component" value="Chromosome"/>
</dbReference>
<protein>
    <submittedName>
        <fullName evidence="1">Uncharacterized protein</fullName>
    </submittedName>
</protein>
<organism evidence="1 2">
    <name type="scientific">Sphingomonas panacisoli</name>
    <dbReference type="NCBI Taxonomy" id="1813879"/>
    <lineage>
        <taxon>Bacteria</taxon>
        <taxon>Pseudomonadati</taxon>
        <taxon>Pseudomonadota</taxon>
        <taxon>Alphaproteobacteria</taxon>
        <taxon>Sphingomonadales</taxon>
        <taxon>Sphingomonadaceae</taxon>
        <taxon>Sphingomonas</taxon>
    </lineage>
</organism>
<dbReference type="RefSeq" id="WP_146569851.1">
    <property type="nucleotide sequence ID" value="NZ_CP042306.1"/>
</dbReference>
<proteinExistence type="predicted"/>
<gene>
    <name evidence="1" type="ORF">FPZ24_04140</name>
</gene>
<reference evidence="1 2" key="1">
    <citation type="submission" date="2019-07" db="EMBL/GenBank/DDBJ databases">
        <title>Full genome sequence of Sphingomonas sp. 4R-6-7(HKS19).</title>
        <authorList>
            <person name="Im W.-T."/>
        </authorList>
    </citation>
    <scope>NUCLEOTIDE SEQUENCE [LARGE SCALE GENOMIC DNA]</scope>
    <source>
        <strain evidence="1 2">HKS19</strain>
    </source>
</reference>
<name>A0A5B8LF13_9SPHN</name>
<dbReference type="AlphaFoldDB" id="A0A5B8LF13"/>
<keyword evidence="2" id="KW-1185">Reference proteome</keyword>
<dbReference type="OrthoDB" id="7556611at2"/>
<sequence length="133" mass="14914">MSKPPAAGGIDGRLEFVRVTATGQVFKVTRRLPEVQRARATRGEVAKIWRQLDVARFEQRIVPPQKPYIMDGIDCSLTRRVNGRIHTVTLMQQMRANPKYRDLVTALDDINALGRKATGPRLQPAETVASPPR</sequence>